<protein>
    <submittedName>
        <fullName evidence="1">Uncharacterized protein</fullName>
    </submittedName>
</protein>
<evidence type="ECO:0000313" key="1">
    <source>
        <dbReference type="EMBL" id="VYU72877.1"/>
    </source>
</evidence>
<dbReference type="EMBL" id="CACRUM010000102">
    <property type="protein sequence ID" value="VYU72877.1"/>
    <property type="molecule type" value="Genomic_DNA"/>
</dbReference>
<sequence>MADIKGLIKKIEEYNKKYMITENSSEADKLIAKMHEKKYTKEEYFEVEEEVKAFMQSDASEADKQKVMGYTESLSMLCAAIREGRLDI</sequence>
<organism evidence="1">
    <name type="scientific">Roseburia intestinalis</name>
    <dbReference type="NCBI Taxonomy" id="166486"/>
    <lineage>
        <taxon>Bacteria</taxon>
        <taxon>Bacillati</taxon>
        <taxon>Bacillota</taxon>
        <taxon>Clostridia</taxon>
        <taxon>Lachnospirales</taxon>
        <taxon>Lachnospiraceae</taxon>
        <taxon>Roseburia</taxon>
    </lineage>
</organism>
<dbReference type="RefSeq" id="WP_006857532.1">
    <property type="nucleotide sequence ID" value="NZ_CACRUM010000102.1"/>
</dbReference>
<gene>
    <name evidence="1" type="ORF">RILFYP67_03184</name>
</gene>
<name>A0A6N3H728_9FIRM</name>
<accession>A0A6N3H728</accession>
<dbReference type="AlphaFoldDB" id="A0A6N3H728"/>
<dbReference type="GeneID" id="61433511"/>
<proteinExistence type="predicted"/>
<reference evidence="1" key="1">
    <citation type="submission" date="2019-11" db="EMBL/GenBank/DDBJ databases">
        <authorList>
            <person name="Feng L."/>
        </authorList>
    </citation>
    <scope>NUCLEOTIDE SEQUENCE</scope>
    <source>
        <strain evidence="1">RintestinalisLFYP67</strain>
    </source>
</reference>